<dbReference type="Pfam" id="PF00496">
    <property type="entry name" value="SBP_bac_5"/>
    <property type="match status" value="1"/>
</dbReference>
<evidence type="ECO:0000313" key="6">
    <source>
        <dbReference type="Proteomes" id="UP001589789"/>
    </source>
</evidence>
<reference evidence="5 6" key="1">
    <citation type="submission" date="2024-09" db="EMBL/GenBank/DDBJ databases">
        <authorList>
            <person name="Sun Q."/>
            <person name="Mori K."/>
        </authorList>
    </citation>
    <scope>NUCLEOTIDE SEQUENCE [LARGE SCALE GENOMIC DNA]</scope>
    <source>
        <strain evidence="5 6">CCM 7468</strain>
    </source>
</reference>
<feature type="signal peptide" evidence="3">
    <location>
        <begin position="1"/>
        <end position="29"/>
    </location>
</feature>
<dbReference type="Gene3D" id="3.40.190.10">
    <property type="entry name" value="Periplasmic binding protein-like II"/>
    <property type="match status" value="1"/>
</dbReference>
<evidence type="ECO:0000256" key="3">
    <source>
        <dbReference type="SAM" id="SignalP"/>
    </source>
</evidence>
<keyword evidence="6" id="KW-1185">Reference proteome</keyword>
<dbReference type="RefSeq" id="WP_377056443.1">
    <property type="nucleotide sequence ID" value="NZ_JBHLVZ010000098.1"/>
</dbReference>
<dbReference type="InterPro" id="IPR039424">
    <property type="entry name" value="SBP_5"/>
</dbReference>
<evidence type="ECO:0000256" key="2">
    <source>
        <dbReference type="ARBA" id="ARBA00005695"/>
    </source>
</evidence>
<dbReference type="Gene3D" id="3.90.76.10">
    <property type="entry name" value="Dipeptide-binding Protein, Domain 1"/>
    <property type="match status" value="1"/>
</dbReference>
<comment type="caution">
    <text evidence="5">The sequence shown here is derived from an EMBL/GenBank/DDBJ whole genome shotgun (WGS) entry which is preliminary data.</text>
</comment>
<proteinExistence type="inferred from homology"/>
<dbReference type="PANTHER" id="PTHR30290">
    <property type="entry name" value="PERIPLASMIC BINDING COMPONENT OF ABC TRANSPORTER"/>
    <property type="match status" value="1"/>
</dbReference>
<dbReference type="SUPFAM" id="SSF53850">
    <property type="entry name" value="Periplasmic binding protein-like II"/>
    <property type="match status" value="1"/>
</dbReference>
<accession>A0ABV6J344</accession>
<dbReference type="InterPro" id="IPR006311">
    <property type="entry name" value="TAT_signal"/>
</dbReference>
<protein>
    <submittedName>
        <fullName evidence="5">ABC transporter substrate-binding protein</fullName>
    </submittedName>
</protein>
<dbReference type="Proteomes" id="UP001589789">
    <property type="component" value="Unassembled WGS sequence"/>
</dbReference>
<feature type="domain" description="Solute-binding protein family 5" evidence="4">
    <location>
        <begin position="87"/>
        <end position="429"/>
    </location>
</feature>
<sequence length="544" mass="59993">MGTSRRALLGAGLAVAALPAALPWDMAMAQAPAGKGGTLRIGMTAAAVPLPNGQTDQGGEGQRFMAYTVFDSLVFWDLSRSDAPSRLMPNLATEWKADPADSRRWLFTIREGVRFHDGSVFDAHAAQWNFEKLLDSSAPHFDPRQAAQGRSRIPSVAKATALDARTLEIRTTEVDALLPYGIAWIVMSSPAQWEKVGRSWDAFLSSPSGTGPFRMAEYSQRERGVMVANPDYWNPARRPRLERLVLLPLPESNTRVAALRAGQVDWIEAPAPDVTASLRAARFSIVTNEYPHNWVWHLDLTSPGSIWRDVRVRRAANLAVDRDGIAGMMDGQMLPGVGLLTPSSPWFGNPSFRIRHDPAEARKLLAEAGIGPRSPVRTKVMIPGSGSGMMQPLPMNEAIQENLREVGIVVEFEVMEWNALVNAWRAGSRDPLSRGVHALNYSYFSQDPFTALIRHVDSALVAPRGTNWGHTKDAELDAVCKGLRETFEPSAQDVLMTRGHQRIVDEAMFLFVAHDLNARAMSPRVRGFVQARNWFQDFGTVSVA</sequence>
<keyword evidence="3" id="KW-0732">Signal</keyword>
<dbReference type="CDD" id="cd08495">
    <property type="entry name" value="PBP2_NikA_DppA_OppA_like_8"/>
    <property type="match status" value="1"/>
</dbReference>
<dbReference type="PANTHER" id="PTHR30290:SF83">
    <property type="entry name" value="ABC TRANSPORTER SUBSTRATE-BINDING PROTEIN"/>
    <property type="match status" value="1"/>
</dbReference>
<comment type="subcellular location">
    <subcellularLocation>
        <location evidence="1">Periplasm</location>
    </subcellularLocation>
</comment>
<name>A0ABV6J344_9PROT</name>
<evidence type="ECO:0000259" key="4">
    <source>
        <dbReference type="Pfam" id="PF00496"/>
    </source>
</evidence>
<dbReference type="PIRSF" id="PIRSF002741">
    <property type="entry name" value="MppA"/>
    <property type="match status" value="1"/>
</dbReference>
<organism evidence="5 6">
    <name type="scientific">Muricoccus vinaceus</name>
    <dbReference type="NCBI Taxonomy" id="424704"/>
    <lineage>
        <taxon>Bacteria</taxon>
        <taxon>Pseudomonadati</taxon>
        <taxon>Pseudomonadota</taxon>
        <taxon>Alphaproteobacteria</taxon>
        <taxon>Acetobacterales</taxon>
        <taxon>Roseomonadaceae</taxon>
        <taxon>Muricoccus</taxon>
    </lineage>
</organism>
<dbReference type="InterPro" id="IPR000914">
    <property type="entry name" value="SBP_5_dom"/>
</dbReference>
<gene>
    <name evidence="5" type="ORF">ACFFIC_27435</name>
</gene>
<evidence type="ECO:0000313" key="5">
    <source>
        <dbReference type="EMBL" id="MFC0389248.1"/>
    </source>
</evidence>
<dbReference type="Gene3D" id="3.10.105.10">
    <property type="entry name" value="Dipeptide-binding Protein, Domain 3"/>
    <property type="match status" value="1"/>
</dbReference>
<dbReference type="EMBL" id="JBHLVZ010000098">
    <property type="protein sequence ID" value="MFC0389248.1"/>
    <property type="molecule type" value="Genomic_DNA"/>
</dbReference>
<dbReference type="PROSITE" id="PS51318">
    <property type="entry name" value="TAT"/>
    <property type="match status" value="1"/>
</dbReference>
<comment type="similarity">
    <text evidence="2">Belongs to the bacterial solute-binding protein 5 family.</text>
</comment>
<feature type="chain" id="PRO_5047184343" evidence="3">
    <location>
        <begin position="30"/>
        <end position="544"/>
    </location>
</feature>
<evidence type="ECO:0000256" key="1">
    <source>
        <dbReference type="ARBA" id="ARBA00004418"/>
    </source>
</evidence>
<dbReference type="InterPro" id="IPR030678">
    <property type="entry name" value="Peptide/Ni-bd"/>
</dbReference>